<name>A0AC60NXZ1_IXOPE</name>
<dbReference type="EMBL" id="JABSTQ010011390">
    <property type="protein sequence ID" value="KAG0411948.1"/>
    <property type="molecule type" value="Genomic_DNA"/>
</dbReference>
<evidence type="ECO:0000313" key="2">
    <source>
        <dbReference type="Proteomes" id="UP000805193"/>
    </source>
</evidence>
<reference evidence="1 2" key="1">
    <citation type="journal article" date="2020" name="Cell">
        <title>Large-Scale Comparative Analyses of Tick Genomes Elucidate Their Genetic Diversity and Vector Capacities.</title>
        <authorList>
            <consortium name="Tick Genome and Microbiome Consortium (TIGMIC)"/>
            <person name="Jia N."/>
            <person name="Wang J."/>
            <person name="Shi W."/>
            <person name="Du L."/>
            <person name="Sun Y."/>
            <person name="Zhan W."/>
            <person name="Jiang J.F."/>
            <person name="Wang Q."/>
            <person name="Zhang B."/>
            <person name="Ji P."/>
            <person name="Bell-Sakyi L."/>
            <person name="Cui X.M."/>
            <person name="Yuan T.T."/>
            <person name="Jiang B.G."/>
            <person name="Yang W.F."/>
            <person name="Lam T.T."/>
            <person name="Chang Q.C."/>
            <person name="Ding S.J."/>
            <person name="Wang X.J."/>
            <person name="Zhu J.G."/>
            <person name="Ruan X.D."/>
            <person name="Zhao L."/>
            <person name="Wei J.T."/>
            <person name="Ye R.Z."/>
            <person name="Que T.C."/>
            <person name="Du C.H."/>
            <person name="Zhou Y.H."/>
            <person name="Cheng J.X."/>
            <person name="Dai P.F."/>
            <person name="Guo W.B."/>
            <person name="Han X.H."/>
            <person name="Huang E.J."/>
            <person name="Li L.F."/>
            <person name="Wei W."/>
            <person name="Gao Y.C."/>
            <person name="Liu J.Z."/>
            <person name="Shao H.Z."/>
            <person name="Wang X."/>
            <person name="Wang C.C."/>
            <person name="Yang T.C."/>
            <person name="Huo Q.B."/>
            <person name="Li W."/>
            <person name="Chen H.Y."/>
            <person name="Chen S.E."/>
            <person name="Zhou L.G."/>
            <person name="Ni X.B."/>
            <person name="Tian J.H."/>
            <person name="Sheng Y."/>
            <person name="Liu T."/>
            <person name="Pan Y.S."/>
            <person name="Xia L.Y."/>
            <person name="Li J."/>
            <person name="Zhao F."/>
            <person name="Cao W.C."/>
        </authorList>
    </citation>
    <scope>NUCLEOTIDE SEQUENCE [LARGE SCALE GENOMIC DNA]</scope>
    <source>
        <strain evidence="1">Iper-2018</strain>
    </source>
</reference>
<sequence>MLAGLSFSLLMPRKCSVCVDILALFEACSVVFCRPNYASGRPRSMVDNRTPAPGDSFSYAAVAKTAPLKLGARVPPPSRPILKTLAVSAVGILGPPSRTASAPEDLHVLRQSQAGAPARDRPRWETGGSRLSDPGFDPRRRRPQDAVWTSTAGTIGMQQTVAAHPFQASSITCPDPETVQQNSSPWNGAAVCGATGTYMTSEAAGVRDWLAIVLFFILGLSNIKQQSNSEACPWMRDSRTDGGKVTPGSSCSTIHKSSSKPAVTVVSSPLSIQLPQQFLVVSGADEFKGPRGEAILLHSLGVERQRQYNAVAASSRPPETSTREGGKSANKAAPDESATTLELLCKVFVNPDPGLADPRAPVQQRQAYSKRYTDLKRGPKAPIFKPSDFARICKPNIIKKRVSGYTKSMLITGPHGPSAYTLDDICPWNSSKLAACDVRLRIAEPTLNHTDHAEQGVDFDDVMEIAEIPS</sequence>
<evidence type="ECO:0000313" key="1">
    <source>
        <dbReference type="EMBL" id="KAG0411948.1"/>
    </source>
</evidence>
<keyword evidence="2" id="KW-1185">Reference proteome</keyword>
<protein>
    <submittedName>
        <fullName evidence="1">Uncharacterized protein</fullName>
    </submittedName>
</protein>
<dbReference type="Proteomes" id="UP000805193">
    <property type="component" value="Unassembled WGS sequence"/>
</dbReference>
<proteinExistence type="predicted"/>
<accession>A0AC60NXZ1</accession>
<gene>
    <name evidence="1" type="ORF">HPB47_010922</name>
</gene>
<organism evidence="1 2">
    <name type="scientific">Ixodes persulcatus</name>
    <name type="common">Taiga tick</name>
    <dbReference type="NCBI Taxonomy" id="34615"/>
    <lineage>
        <taxon>Eukaryota</taxon>
        <taxon>Metazoa</taxon>
        <taxon>Ecdysozoa</taxon>
        <taxon>Arthropoda</taxon>
        <taxon>Chelicerata</taxon>
        <taxon>Arachnida</taxon>
        <taxon>Acari</taxon>
        <taxon>Parasitiformes</taxon>
        <taxon>Ixodida</taxon>
        <taxon>Ixodoidea</taxon>
        <taxon>Ixodidae</taxon>
        <taxon>Ixodinae</taxon>
        <taxon>Ixodes</taxon>
    </lineage>
</organism>
<comment type="caution">
    <text evidence="1">The sequence shown here is derived from an EMBL/GenBank/DDBJ whole genome shotgun (WGS) entry which is preliminary data.</text>
</comment>